<proteinExistence type="predicted"/>
<dbReference type="AlphaFoldDB" id="A0A0U5FW33"/>
<protein>
    <submittedName>
        <fullName evidence="1">Uncharacterized protein</fullName>
    </submittedName>
</protein>
<keyword evidence="2" id="KW-1185">Reference proteome</keyword>
<name>A0A0U5FW33_ASPCI</name>
<dbReference type="Proteomes" id="UP000054771">
    <property type="component" value="Unassembled WGS sequence"/>
</dbReference>
<evidence type="ECO:0000313" key="1">
    <source>
        <dbReference type="EMBL" id="CEL03510.1"/>
    </source>
</evidence>
<reference evidence="2" key="1">
    <citation type="journal article" date="2016" name="Genome Announc.">
        <title>Draft genome sequences of fungus Aspergillus calidoustus.</title>
        <authorList>
            <person name="Horn F."/>
            <person name="Linde J."/>
            <person name="Mattern D.J."/>
            <person name="Walther G."/>
            <person name="Guthke R."/>
            <person name="Scherlach K."/>
            <person name="Martin K."/>
            <person name="Brakhage A.A."/>
            <person name="Petzke L."/>
            <person name="Valiante V."/>
        </authorList>
    </citation>
    <scope>NUCLEOTIDE SEQUENCE [LARGE SCALE GENOMIC DNA]</scope>
    <source>
        <strain evidence="2">SF006504</strain>
    </source>
</reference>
<dbReference type="EMBL" id="CDMC01000003">
    <property type="protein sequence ID" value="CEL03510.1"/>
    <property type="molecule type" value="Genomic_DNA"/>
</dbReference>
<gene>
    <name evidence="1" type="ORF">ASPCAL04664</name>
</gene>
<sequence>MSGPNTTHRILPGQYLVSRNYGGTQEELLRPALSRQGTPRVGLLQKYGQNLGFEFLMTALFKHQINRRRLCFPSACNN</sequence>
<accession>A0A0U5FW33</accession>
<evidence type="ECO:0000313" key="2">
    <source>
        <dbReference type="Proteomes" id="UP000054771"/>
    </source>
</evidence>
<organism evidence="1 2">
    <name type="scientific">Aspergillus calidoustus</name>
    <dbReference type="NCBI Taxonomy" id="454130"/>
    <lineage>
        <taxon>Eukaryota</taxon>
        <taxon>Fungi</taxon>
        <taxon>Dikarya</taxon>
        <taxon>Ascomycota</taxon>
        <taxon>Pezizomycotina</taxon>
        <taxon>Eurotiomycetes</taxon>
        <taxon>Eurotiomycetidae</taxon>
        <taxon>Eurotiales</taxon>
        <taxon>Aspergillaceae</taxon>
        <taxon>Aspergillus</taxon>
        <taxon>Aspergillus subgen. Nidulantes</taxon>
    </lineage>
</organism>